<keyword evidence="1" id="KW-0496">Mitochondrion</keyword>
<reference evidence="1" key="1">
    <citation type="journal article" date="2015" name="Genome Biol. Evol.">
        <title>Organellar Genomes of White Spruce (Picea glauca): Assembly and Annotation.</title>
        <authorList>
            <person name="Jackman S.D."/>
            <person name="Warren R.L."/>
            <person name="Gibb E.A."/>
            <person name="Vandervalk B.P."/>
            <person name="Mohamadi H."/>
            <person name="Chu J."/>
            <person name="Raymond A."/>
            <person name="Pleasance S."/>
            <person name="Coope R."/>
            <person name="Wildung M.R."/>
            <person name="Ritland C.E."/>
            <person name="Bousquet J."/>
            <person name="Jones S.J."/>
            <person name="Bohlmann J."/>
            <person name="Birol I."/>
        </authorList>
    </citation>
    <scope>NUCLEOTIDE SEQUENCE [LARGE SCALE GENOMIC DNA]</scope>
    <source>
        <tissue evidence="1">Flushing bud</tissue>
    </source>
</reference>
<gene>
    <name evidence="1" type="ORF">ABT39_MTgene6276</name>
</gene>
<proteinExistence type="predicted"/>
<name>A0A124GMV5_PICGL</name>
<dbReference type="EMBL" id="LKAM01000009">
    <property type="protein sequence ID" value="KUM46821.1"/>
    <property type="molecule type" value="Genomic_DNA"/>
</dbReference>
<accession>A0A124GMV5</accession>
<organism evidence="1">
    <name type="scientific">Picea glauca</name>
    <name type="common">White spruce</name>
    <name type="synonym">Pinus glauca</name>
    <dbReference type="NCBI Taxonomy" id="3330"/>
    <lineage>
        <taxon>Eukaryota</taxon>
        <taxon>Viridiplantae</taxon>
        <taxon>Streptophyta</taxon>
        <taxon>Embryophyta</taxon>
        <taxon>Tracheophyta</taxon>
        <taxon>Spermatophyta</taxon>
        <taxon>Pinopsida</taxon>
        <taxon>Pinidae</taxon>
        <taxon>Conifers I</taxon>
        <taxon>Pinales</taxon>
        <taxon>Pinaceae</taxon>
        <taxon>Picea</taxon>
    </lineage>
</organism>
<evidence type="ECO:0000313" key="1">
    <source>
        <dbReference type="EMBL" id="KUM46821.1"/>
    </source>
</evidence>
<geneLocation type="mitochondrion" evidence="1"/>
<comment type="caution">
    <text evidence="1">The sequence shown here is derived from an EMBL/GenBank/DDBJ whole genome shotgun (WGS) entry which is preliminary data.</text>
</comment>
<dbReference type="AlphaFoldDB" id="A0A124GMV5"/>
<sequence length="39" mass="4292">MNQERGILDLGNEFKLDLEMDLNHETIGGESKATVASSK</sequence>
<protein>
    <submittedName>
        <fullName evidence="1">Uncharacterized protein</fullName>
    </submittedName>
</protein>